<dbReference type="RefSeq" id="WP_377366440.1">
    <property type="nucleotide sequence ID" value="NZ_JBHTMN010000007.1"/>
</dbReference>
<dbReference type="PANTHER" id="PTHR46796">
    <property type="entry name" value="HTH-TYPE TRANSCRIPTIONAL ACTIVATOR RHAS-RELATED"/>
    <property type="match status" value="1"/>
</dbReference>
<gene>
    <name evidence="6" type="ORF">ACFQ45_07785</name>
</gene>
<keyword evidence="7" id="KW-1185">Reference proteome</keyword>
<dbReference type="Proteomes" id="UP001597059">
    <property type="component" value="Unassembled WGS sequence"/>
</dbReference>
<dbReference type="InterPro" id="IPR020449">
    <property type="entry name" value="Tscrpt_reg_AraC-type_HTH"/>
</dbReference>
<evidence type="ECO:0000256" key="3">
    <source>
        <dbReference type="ARBA" id="ARBA00023159"/>
    </source>
</evidence>
<dbReference type="PRINTS" id="PR00032">
    <property type="entry name" value="HTHARAC"/>
</dbReference>
<dbReference type="InterPro" id="IPR050204">
    <property type="entry name" value="AraC_XylS_family_regulators"/>
</dbReference>
<evidence type="ECO:0000256" key="4">
    <source>
        <dbReference type="ARBA" id="ARBA00023163"/>
    </source>
</evidence>
<dbReference type="Pfam" id="PF02311">
    <property type="entry name" value="AraC_binding"/>
    <property type="match status" value="1"/>
</dbReference>
<dbReference type="SUPFAM" id="SSF51215">
    <property type="entry name" value="Regulatory protein AraC"/>
    <property type="match status" value="1"/>
</dbReference>
<evidence type="ECO:0000313" key="6">
    <source>
        <dbReference type="EMBL" id="MFD1383264.1"/>
    </source>
</evidence>
<dbReference type="PROSITE" id="PS01124">
    <property type="entry name" value="HTH_ARAC_FAMILY_2"/>
    <property type="match status" value="1"/>
</dbReference>
<evidence type="ECO:0000259" key="5">
    <source>
        <dbReference type="PROSITE" id="PS01124"/>
    </source>
</evidence>
<sequence>MPKDNQFQFATSQAVDGVMLLSASMTDFSYGRHAHEEFSFGVTLAGRQDFFTQGEQRHSYPGNVLVFNPDDAHDGESGSDDTLRYQMLYVHPNQLAPFLDAVGVRQAEQFRIGTPVLEDPLLRHQILQLANLVKDEDTSTFAYTSAMFEFAEQLARFDGIAPLTPNKQRDILLLRARDYLYDNLDKEISLDDLSQAVHMSKFHLLRHFKQHFGMTPYQFWLNGRINKARQALLSGKSVQDVAMSFGFNDVSHFNRRFKPIFGTTPRQYQRFLAQR</sequence>
<dbReference type="InterPro" id="IPR037923">
    <property type="entry name" value="HTH-like"/>
</dbReference>
<feature type="domain" description="HTH araC/xylS-type" evidence="5">
    <location>
        <begin position="174"/>
        <end position="271"/>
    </location>
</feature>
<reference evidence="7" key="1">
    <citation type="journal article" date="2019" name="Int. J. Syst. Evol. Microbiol.">
        <title>The Global Catalogue of Microorganisms (GCM) 10K type strain sequencing project: providing services to taxonomists for standard genome sequencing and annotation.</title>
        <authorList>
            <consortium name="The Broad Institute Genomics Platform"/>
            <consortium name="The Broad Institute Genome Sequencing Center for Infectious Disease"/>
            <person name="Wu L."/>
            <person name="Ma J."/>
        </authorList>
    </citation>
    <scope>NUCLEOTIDE SEQUENCE [LARGE SCALE GENOMIC DNA]</scope>
    <source>
        <strain evidence="7">JCM 30774</strain>
    </source>
</reference>
<dbReference type="Gene3D" id="1.10.10.60">
    <property type="entry name" value="Homeodomain-like"/>
    <property type="match status" value="2"/>
</dbReference>
<dbReference type="Pfam" id="PF12833">
    <property type="entry name" value="HTH_18"/>
    <property type="match status" value="1"/>
</dbReference>
<evidence type="ECO:0000256" key="2">
    <source>
        <dbReference type="ARBA" id="ARBA00023125"/>
    </source>
</evidence>
<dbReference type="EMBL" id="JBHTMN010000007">
    <property type="protein sequence ID" value="MFD1383264.1"/>
    <property type="molecule type" value="Genomic_DNA"/>
</dbReference>
<dbReference type="SMART" id="SM00342">
    <property type="entry name" value="HTH_ARAC"/>
    <property type="match status" value="1"/>
</dbReference>
<accession>A0ABW4B0B4</accession>
<keyword evidence="1" id="KW-0805">Transcription regulation</keyword>
<keyword evidence="3" id="KW-0010">Activator</keyword>
<comment type="caution">
    <text evidence="6">The sequence shown here is derived from an EMBL/GenBank/DDBJ whole genome shotgun (WGS) entry which is preliminary data.</text>
</comment>
<organism evidence="6 7">
    <name type="scientific">Rhodanobacter aciditrophus</name>
    <dbReference type="NCBI Taxonomy" id="1623218"/>
    <lineage>
        <taxon>Bacteria</taxon>
        <taxon>Pseudomonadati</taxon>
        <taxon>Pseudomonadota</taxon>
        <taxon>Gammaproteobacteria</taxon>
        <taxon>Lysobacterales</taxon>
        <taxon>Rhodanobacteraceae</taxon>
        <taxon>Rhodanobacter</taxon>
    </lineage>
</organism>
<protein>
    <submittedName>
        <fullName evidence="6">Helix-turn-helix domain-containing protein</fullName>
    </submittedName>
</protein>
<dbReference type="SUPFAM" id="SSF46689">
    <property type="entry name" value="Homeodomain-like"/>
    <property type="match status" value="2"/>
</dbReference>
<dbReference type="InterPro" id="IPR003313">
    <property type="entry name" value="AraC-bd"/>
</dbReference>
<evidence type="ECO:0000256" key="1">
    <source>
        <dbReference type="ARBA" id="ARBA00023015"/>
    </source>
</evidence>
<dbReference type="InterPro" id="IPR018060">
    <property type="entry name" value="HTH_AraC"/>
</dbReference>
<dbReference type="PANTHER" id="PTHR46796:SF2">
    <property type="entry name" value="TRANSCRIPTIONAL REGULATORY PROTEIN"/>
    <property type="match status" value="1"/>
</dbReference>
<dbReference type="InterPro" id="IPR009057">
    <property type="entry name" value="Homeodomain-like_sf"/>
</dbReference>
<keyword evidence="4" id="KW-0804">Transcription</keyword>
<evidence type="ECO:0000313" key="7">
    <source>
        <dbReference type="Proteomes" id="UP001597059"/>
    </source>
</evidence>
<proteinExistence type="predicted"/>
<keyword evidence="2" id="KW-0238">DNA-binding</keyword>
<name>A0ABW4B0B4_9GAMM</name>